<feature type="compositionally biased region" description="Polar residues" evidence="1">
    <location>
        <begin position="335"/>
        <end position="352"/>
    </location>
</feature>
<proteinExistence type="predicted"/>
<comment type="caution">
    <text evidence="2">The sequence shown here is derived from an EMBL/GenBank/DDBJ whole genome shotgun (WGS) entry which is preliminary data.</text>
</comment>
<name>A0AAN8RTH6_9PEZI</name>
<sequence length="362" mass="38729">MTASSSPVPEEGREAQPIGPASPTIELSHRMASTSLSSPSSEPGETLTQEQEPPGASVPMRSSTLNPEAPEFYPTLSYPAVPELSSEAVHVPHSFPPPFQPGLQLPPPQFGGRVPPMAMQSMQMQPMGMPLMGMQPMGMPSMGMSPMGMPPMGMPPPPFLYQNMPGQQPMNWQNPVRPPYPGPHQQAGGFALQPPLTYINPWPTSQYHPPAPPPVLPGRHDHHWPPLPQAPQAPQVPQVPQISTALPVPPTSMPQQQPAASESVDRRDVDPLPAPTTDLPPQMTAPDADGYIQELQSPQSPAGDHLVSELHISPPLAPTVVTPPPRLTPKPAGERSTQVDVSKSPDATNPDSFQVVMDAVLE</sequence>
<dbReference type="InterPro" id="IPR009818">
    <property type="entry name" value="PAM2_motif"/>
</dbReference>
<feature type="compositionally biased region" description="Pro residues" evidence="1">
    <location>
        <begin position="315"/>
        <end position="328"/>
    </location>
</feature>
<evidence type="ECO:0000313" key="2">
    <source>
        <dbReference type="EMBL" id="KAK6498131.1"/>
    </source>
</evidence>
<evidence type="ECO:0000313" key="3">
    <source>
        <dbReference type="Proteomes" id="UP001307849"/>
    </source>
</evidence>
<feature type="compositionally biased region" description="Low complexity" evidence="1">
    <location>
        <begin position="232"/>
        <end position="241"/>
    </location>
</feature>
<dbReference type="Pfam" id="PF07145">
    <property type="entry name" value="PAM2"/>
    <property type="match status" value="1"/>
</dbReference>
<organism evidence="2 3">
    <name type="scientific">Arthrobotrys conoides</name>
    <dbReference type="NCBI Taxonomy" id="74498"/>
    <lineage>
        <taxon>Eukaryota</taxon>
        <taxon>Fungi</taxon>
        <taxon>Dikarya</taxon>
        <taxon>Ascomycota</taxon>
        <taxon>Pezizomycotina</taxon>
        <taxon>Orbiliomycetes</taxon>
        <taxon>Orbiliales</taxon>
        <taxon>Orbiliaceae</taxon>
        <taxon>Arthrobotrys</taxon>
    </lineage>
</organism>
<dbReference type="AlphaFoldDB" id="A0AAN8RTH6"/>
<reference evidence="2 3" key="1">
    <citation type="submission" date="2019-10" db="EMBL/GenBank/DDBJ databases">
        <authorList>
            <person name="Palmer J.M."/>
        </authorList>
    </citation>
    <scope>NUCLEOTIDE SEQUENCE [LARGE SCALE GENOMIC DNA]</scope>
    <source>
        <strain evidence="2 3">TWF506</strain>
    </source>
</reference>
<dbReference type="EMBL" id="JAVHJM010000014">
    <property type="protein sequence ID" value="KAK6498131.1"/>
    <property type="molecule type" value="Genomic_DNA"/>
</dbReference>
<feature type="compositionally biased region" description="Low complexity" evidence="1">
    <location>
        <begin position="33"/>
        <end position="47"/>
    </location>
</feature>
<evidence type="ECO:0000256" key="1">
    <source>
        <dbReference type="SAM" id="MobiDB-lite"/>
    </source>
</evidence>
<gene>
    <name evidence="2" type="ORF">TWF506_004370</name>
</gene>
<feature type="region of interest" description="Disordered" evidence="1">
    <location>
        <begin position="1"/>
        <end position="71"/>
    </location>
</feature>
<dbReference type="Proteomes" id="UP001307849">
    <property type="component" value="Unassembled WGS sequence"/>
</dbReference>
<accession>A0AAN8RTH6</accession>
<feature type="region of interest" description="Disordered" evidence="1">
    <location>
        <begin position="201"/>
        <end position="362"/>
    </location>
</feature>
<keyword evidence="3" id="KW-1185">Reference proteome</keyword>
<protein>
    <submittedName>
        <fullName evidence="2">Uncharacterized protein</fullName>
    </submittedName>
</protein>